<comment type="similarity">
    <text evidence="1">Belongs to the bHLH protein family.</text>
</comment>
<organism evidence="9">
    <name type="scientific">Musa acuminata subsp. malaccensis</name>
    <name type="common">Wild banana</name>
    <name type="synonym">Musa malaccensis</name>
    <dbReference type="NCBI Taxonomy" id="214687"/>
    <lineage>
        <taxon>Eukaryota</taxon>
        <taxon>Viridiplantae</taxon>
        <taxon>Streptophyta</taxon>
        <taxon>Embryophyta</taxon>
        <taxon>Tracheophyta</taxon>
        <taxon>Spermatophyta</taxon>
        <taxon>Magnoliopsida</taxon>
        <taxon>Liliopsida</taxon>
        <taxon>Zingiberales</taxon>
        <taxon>Musaceae</taxon>
        <taxon>Musa</taxon>
    </lineage>
</organism>
<name>A0A8D7FSR7_MUSAM</name>
<dbReference type="GO" id="GO:0003700">
    <property type="term" value="F:DNA-binding transcription factor activity"/>
    <property type="evidence" value="ECO:0007669"/>
    <property type="project" value="InterPro"/>
</dbReference>
<feature type="non-terminal residue" evidence="9">
    <location>
        <position position="1"/>
    </location>
</feature>
<proteinExistence type="inferred from homology"/>
<dbReference type="PROSITE" id="PS50888">
    <property type="entry name" value="BHLH"/>
    <property type="match status" value="1"/>
</dbReference>
<dbReference type="SUPFAM" id="SSF47459">
    <property type="entry name" value="HLH, helix-loop-helix DNA-binding domain"/>
    <property type="match status" value="1"/>
</dbReference>
<reference evidence="9" key="1">
    <citation type="submission" date="2021-03" db="EMBL/GenBank/DDBJ databases">
        <authorList>
            <consortium name="Genoscope - CEA"/>
            <person name="William W."/>
        </authorList>
    </citation>
    <scope>NUCLEOTIDE SEQUENCE</scope>
    <source>
        <strain evidence="9">Doubled-haploid Pahang</strain>
    </source>
</reference>
<evidence type="ECO:0000256" key="6">
    <source>
        <dbReference type="SAM" id="Coils"/>
    </source>
</evidence>
<evidence type="ECO:0000256" key="7">
    <source>
        <dbReference type="SAM" id="MobiDB-lite"/>
    </source>
</evidence>
<dbReference type="PANTHER" id="PTHR46133">
    <property type="entry name" value="BHLH TRANSCRIPTION FACTOR"/>
    <property type="match status" value="1"/>
</dbReference>
<dbReference type="CDD" id="cd11446">
    <property type="entry name" value="bHLH_AtILR3_like"/>
    <property type="match status" value="1"/>
</dbReference>
<evidence type="ECO:0000256" key="5">
    <source>
        <dbReference type="ARBA" id="ARBA00023242"/>
    </source>
</evidence>
<evidence type="ECO:0000313" key="9">
    <source>
        <dbReference type="EMBL" id="CAG1864462.1"/>
    </source>
</evidence>
<keyword evidence="3" id="KW-0238">DNA-binding</keyword>
<dbReference type="GO" id="GO:0000976">
    <property type="term" value="F:transcription cis-regulatory region binding"/>
    <property type="evidence" value="ECO:0007669"/>
    <property type="project" value="UniProtKB-ARBA"/>
</dbReference>
<dbReference type="AlphaFoldDB" id="A0A8D7FSR7"/>
<evidence type="ECO:0000256" key="1">
    <source>
        <dbReference type="ARBA" id="ARBA00005510"/>
    </source>
</evidence>
<dbReference type="GO" id="GO:0046983">
    <property type="term" value="F:protein dimerization activity"/>
    <property type="evidence" value="ECO:0007669"/>
    <property type="project" value="InterPro"/>
</dbReference>
<evidence type="ECO:0000256" key="4">
    <source>
        <dbReference type="ARBA" id="ARBA00023163"/>
    </source>
</evidence>
<dbReference type="InterPro" id="IPR011598">
    <property type="entry name" value="bHLH_dom"/>
</dbReference>
<dbReference type="SMART" id="SM00353">
    <property type="entry name" value="HLH"/>
    <property type="match status" value="1"/>
</dbReference>
<evidence type="ECO:0000256" key="3">
    <source>
        <dbReference type="ARBA" id="ARBA00023125"/>
    </source>
</evidence>
<keyword evidence="4" id="KW-0804">Transcription</keyword>
<accession>A0A8D7FSR7</accession>
<dbReference type="Gene3D" id="4.10.280.10">
    <property type="entry name" value="Helix-loop-helix DNA-binding domain"/>
    <property type="match status" value="1"/>
</dbReference>
<dbReference type="FunFam" id="4.10.280.10:FF:000104">
    <property type="entry name" value="Transcription factor bHLH34"/>
    <property type="match status" value="1"/>
</dbReference>
<sequence length="285" mass="31283">LKEKKGKPSLRNGGSSPESCPCALPEKSRFPVTDRRMGSSENPNWFLDCSLIDDIPHAGGDFAANDVGGLCWPPQGFNTSSGVSVDIDSPFVNSDGLKEPGSAKRVRSESCSRPASKACREKMRREKLNDRFMELSSLLDPGNPPKTDKAAILSDAARVVIQLRNEAQKLKDSNESLQEKIKELKASVYQKLLSLQAEKNELREEKQKLKAEKESLEQQVKLLNARPSFVPQPPLVPSLFPAQGQAAGHKLMVPVVGYPSFPMWQFMPPADVDTSQDADKCPPVA</sequence>
<dbReference type="InterPro" id="IPR044818">
    <property type="entry name" value="ILR3-like"/>
</dbReference>
<dbReference type="InterPro" id="IPR036638">
    <property type="entry name" value="HLH_DNA-bd_sf"/>
</dbReference>
<feature type="domain" description="BHLH" evidence="8">
    <location>
        <begin position="112"/>
        <end position="163"/>
    </location>
</feature>
<keyword evidence="6" id="KW-0175">Coiled coil</keyword>
<evidence type="ECO:0000259" key="8">
    <source>
        <dbReference type="PROSITE" id="PS50888"/>
    </source>
</evidence>
<protein>
    <submittedName>
        <fullName evidence="9">(wild Malaysian banana) hypothetical protein</fullName>
    </submittedName>
</protein>
<dbReference type="PANTHER" id="PTHR46133:SF28">
    <property type="entry name" value="BHLH TRANSCRIPTION FACTOR"/>
    <property type="match status" value="1"/>
</dbReference>
<keyword evidence="2" id="KW-0805">Transcription regulation</keyword>
<dbReference type="Pfam" id="PF00010">
    <property type="entry name" value="HLH"/>
    <property type="match status" value="1"/>
</dbReference>
<feature type="region of interest" description="Disordered" evidence="7">
    <location>
        <begin position="1"/>
        <end position="22"/>
    </location>
</feature>
<dbReference type="EMBL" id="HG996475">
    <property type="protein sequence ID" value="CAG1864462.1"/>
    <property type="molecule type" value="Genomic_DNA"/>
</dbReference>
<gene>
    <name evidence="9" type="ORF">GSMUA_11660.1</name>
</gene>
<keyword evidence="5" id="KW-0539">Nucleus</keyword>
<dbReference type="GO" id="GO:0006879">
    <property type="term" value="P:intracellular iron ion homeostasis"/>
    <property type="evidence" value="ECO:0007669"/>
    <property type="project" value="InterPro"/>
</dbReference>
<evidence type="ECO:0000256" key="2">
    <source>
        <dbReference type="ARBA" id="ARBA00023015"/>
    </source>
</evidence>
<feature type="coiled-coil region" evidence="6">
    <location>
        <begin position="153"/>
        <end position="226"/>
    </location>
</feature>